<evidence type="ECO:0000313" key="2">
    <source>
        <dbReference type="Proteomes" id="UP000292886"/>
    </source>
</evidence>
<dbReference type="OrthoDB" id="2304042at2"/>
<dbReference type="EMBL" id="CP037940">
    <property type="protein sequence ID" value="QBO37406.1"/>
    <property type="molecule type" value="Genomic_DNA"/>
</dbReference>
<sequence length="217" mass="25088">MNLHLSLRRAHINANKHDKSFNVETAAVPRDLKSQEMYDFLNYKNITNDDNHFLVMKDNTYAEIVKVRGNGLFNISADSMFQLVDDFTDFLISYKPSLQFFNSSFPTDTGIQQAKKNRLITALLRSANEIRTSEDRLLYNFRLRGAKEELWALQQAEGGLPNMEYIMVLFGKTAKELADNIDFAHSIAGETLRFDVLSYDKKIDVLYRVNNMNTRLK</sequence>
<evidence type="ECO:0000313" key="1">
    <source>
        <dbReference type="EMBL" id="QBO37406.1"/>
    </source>
</evidence>
<dbReference type="Proteomes" id="UP000292886">
    <property type="component" value="Chromosome"/>
</dbReference>
<dbReference type="AlphaFoldDB" id="A0A4P6YX63"/>
<gene>
    <name evidence="1" type="ORF">EQG49_13465</name>
</gene>
<dbReference type="RefSeq" id="WP_133364483.1">
    <property type="nucleotide sequence ID" value="NZ_CP037940.1"/>
</dbReference>
<reference evidence="2" key="1">
    <citation type="submission" date="2019-03" db="EMBL/GenBank/DDBJ databases">
        <title>Weissella sp. 26KH-42 Genome sequencing.</title>
        <authorList>
            <person name="Heo J."/>
            <person name="Kim S.-J."/>
            <person name="Kim J.-S."/>
            <person name="Hong S.-B."/>
            <person name="Kwon S.-W."/>
        </authorList>
    </citation>
    <scope>NUCLEOTIDE SEQUENCE [LARGE SCALE GENOMIC DNA]</scope>
    <source>
        <strain evidence="2">26KH-42</strain>
    </source>
</reference>
<keyword evidence="2" id="KW-1185">Reference proteome</keyword>
<proteinExistence type="predicted"/>
<name>A0A4P6YX63_9LACO</name>
<dbReference type="KEGG" id="wei:EQG49_13465"/>
<protein>
    <submittedName>
        <fullName evidence="1">Uncharacterized protein</fullName>
    </submittedName>
</protein>
<organism evidence="1 2">
    <name type="scientific">Periweissella cryptocerci</name>
    <dbReference type="NCBI Taxonomy" id="2506420"/>
    <lineage>
        <taxon>Bacteria</taxon>
        <taxon>Bacillati</taxon>
        <taxon>Bacillota</taxon>
        <taxon>Bacilli</taxon>
        <taxon>Lactobacillales</taxon>
        <taxon>Lactobacillaceae</taxon>
        <taxon>Periweissella</taxon>
    </lineage>
</organism>
<accession>A0A4P6YX63</accession>